<organism evidence="1 2">
    <name type="scientific">Catalinimonas alkaloidigena</name>
    <dbReference type="NCBI Taxonomy" id="1075417"/>
    <lineage>
        <taxon>Bacteria</taxon>
        <taxon>Pseudomonadati</taxon>
        <taxon>Bacteroidota</taxon>
        <taxon>Cytophagia</taxon>
        <taxon>Cytophagales</taxon>
        <taxon>Catalimonadaceae</taxon>
        <taxon>Catalinimonas</taxon>
    </lineage>
</organism>
<dbReference type="Pfam" id="PF14539">
    <property type="entry name" value="DUF4442"/>
    <property type="match status" value="1"/>
</dbReference>
<proteinExistence type="predicted"/>
<dbReference type="STRING" id="1075417.SAMN05421823_101257"/>
<protein>
    <submittedName>
        <fullName evidence="1">Acyl-coenzyme A thioesterase PaaI, contains HGG motif</fullName>
    </submittedName>
</protein>
<dbReference type="Gene3D" id="3.10.129.10">
    <property type="entry name" value="Hotdog Thioesterase"/>
    <property type="match status" value="1"/>
</dbReference>
<dbReference type="Proteomes" id="UP000198510">
    <property type="component" value="Unassembled WGS sequence"/>
</dbReference>
<reference evidence="1 2" key="1">
    <citation type="submission" date="2016-10" db="EMBL/GenBank/DDBJ databases">
        <authorList>
            <person name="de Groot N.N."/>
        </authorList>
    </citation>
    <scope>NUCLEOTIDE SEQUENCE [LARGE SCALE GENOMIC DNA]</scope>
    <source>
        <strain evidence="1 2">DSM 25186</strain>
    </source>
</reference>
<dbReference type="RefSeq" id="WP_176955854.1">
    <property type="nucleotide sequence ID" value="NZ_FNFO01000001.1"/>
</dbReference>
<sequence>MKLPARFTRLMLNGFPPLFFNRIAITYLSADYQQMEVLVRKSLFNKNLQGTIFGGTIFSAADPYHAILYWQLMAHRGLATEAWLKSAEIDYHRPGHTHLRLRFAVTEAEVHEAERALKTEGRFQKWHEVQALDAQGQPCATIRTLVYLRLRNLQQVKTPEPAQAIP</sequence>
<dbReference type="AlphaFoldDB" id="A0A1G8X5Y6"/>
<evidence type="ECO:0000313" key="2">
    <source>
        <dbReference type="Proteomes" id="UP000198510"/>
    </source>
</evidence>
<gene>
    <name evidence="1" type="ORF">SAMN05421823_101257</name>
</gene>
<dbReference type="InterPro" id="IPR027961">
    <property type="entry name" value="DUF4442"/>
</dbReference>
<dbReference type="SUPFAM" id="SSF54637">
    <property type="entry name" value="Thioesterase/thiol ester dehydrase-isomerase"/>
    <property type="match status" value="1"/>
</dbReference>
<name>A0A1G8X5Y6_9BACT</name>
<dbReference type="EMBL" id="FNFO01000001">
    <property type="protein sequence ID" value="SDJ85170.1"/>
    <property type="molecule type" value="Genomic_DNA"/>
</dbReference>
<dbReference type="InterPro" id="IPR029069">
    <property type="entry name" value="HotDog_dom_sf"/>
</dbReference>
<accession>A0A1G8X5Y6</accession>
<keyword evidence="2" id="KW-1185">Reference proteome</keyword>
<evidence type="ECO:0000313" key="1">
    <source>
        <dbReference type="EMBL" id="SDJ85170.1"/>
    </source>
</evidence>